<feature type="non-terminal residue" evidence="1">
    <location>
        <position position="1"/>
    </location>
</feature>
<gene>
    <name evidence="1" type="ORF">LCGC14_1669320</name>
</gene>
<protein>
    <submittedName>
        <fullName evidence="1">Uncharacterized protein</fullName>
    </submittedName>
</protein>
<dbReference type="AlphaFoldDB" id="A0A0F9IEF8"/>
<dbReference type="EMBL" id="LAZR01014304">
    <property type="protein sequence ID" value="KKM18074.1"/>
    <property type="molecule type" value="Genomic_DNA"/>
</dbReference>
<sequence>TNDVSAVVTKLLAFYEGEHRLVVTEMIQGAAQEYAKLVAVEARAEVGTETESAFNPEVFSGLYAKKAAVRWTNGSLRQLEKVLADNSADYESSVQTRLKSWQEARADRFALRETVQAGGAVAREVFMSLGIAALRWKTIGETEARALDGKEVSIGQAFAQKGDQFGHITTNTKISHPPLTSGDESIILPVVYK</sequence>
<proteinExistence type="predicted"/>
<name>A0A0F9IEF8_9ZZZZ</name>
<accession>A0A0F9IEF8</accession>
<reference evidence="1" key="1">
    <citation type="journal article" date="2015" name="Nature">
        <title>Complex archaea that bridge the gap between prokaryotes and eukaryotes.</title>
        <authorList>
            <person name="Spang A."/>
            <person name="Saw J.H."/>
            <person name="Jorgensen S.L."/>
            <person name="Zaremba-Niedzwiedzka K."/>
            <person name="Martijn J."/>
            <person name="Lind A.E."/>
            <person name="van Eijk R."/>
            <person name="Schleper C."/>
            <person name="Guy L."/>
            <person name="Ettema T.J."/>
        </authorList>
    </citation>
    <scope>NUCLEOTIDE SEQUENCE</scope>
</reference>
<comment type="caution">
    <text evidence="1">The sequence shown here is derived from an EMBL/GenBank/DDBJ whole genome shotgun (WGS) entry which is preliminary data.</text>
</comment>
<evidence type="ECO:0000313" key="1">
    <source>
        <dbReference type="EMBL" id="KKM18074.1"/>
    </source>
</evidence>
<organism evidence="1">
    <name type="scientific">marine sediment metagenome</name>
    <dbReference type="NCBI Taxonomy" id="412755"/>
    <lineage>
        <taxon>unclassified sequences</taxon>
        <taxon>metagenomes</taxon>
        <taxon>ecological metagenomes</taxon>
    </lineage>
</organism>